<dbReference type="PANTHER" id="PTHR24068">
    <property type="entry name" value="UBIQUITIN-CONJUGATING ENZYME E2"/>
    <property type="match status" value="1"/>
</dbReference>
<reference evidence="2 3" key="1">
    <citation type="journal article" date="2016" name="G3 (Bethesda)">
        <title>First Draft Assembly and Annotation of the Genome of a California Endemic Oak Quercus lobata Nee (Fagaceae).</title>
        <authorList>
            <person name="Sork V.L."/>
            <person name="Fitz-Gibbon S.T."/>
            <person name="Puiu D."/>
            <person name="Crepeau M."/>
            <person name="Gugger P.F."/>
            <person name="Sherman R."/>
            <person name="Stevens K."/>
            <person name="Langley C.H."/>
            <person name="Pellegrini M."/>
            <person name="Salzberg S.L."/>
        </authorList>
    </citation>
    <scope>NUCLEOTIDE SEQUENCE [LARGE SCALE GENOMIC DNA]</scope>
    <source>
        <strain evidence="2 3">cv. SW786</strain>
    </source>
</reference>
<dbReference type="EMBL" id="LRBV02000004">
    <property type="status" value="NOT_ANNOTATED_CDS"/>
    <property type="molecule type" value="Genomic_DNA"/>
</dbReference>
<proteinExistence type="predicted"/>
<name>A0A7N2LCT4_QUELO</name>
<protein>
    <recommendedName>
        <fullName evidence="1">UBC core domain-containing protein</fullName>
    </recommendedName>
</protein>
<dbReference type="Gramene" id="QL04p017122:mrna">
    <property type="protein sequence ID" value="QL04p017122:mrna"/>
    <property type="gene ID" value="QL04p017122"/>
</dbReference>
<feature type="domain" description="UBC core" evidence="1">
    <location>
        <begin position="57"/>
        <end position="91"/>
    </location>
</feature>
<dbReference type="InterPro" id="IPR000608">
    <property type="entry name" value="UBC"/>
</dbReference>
<sequence>MCYSLSFDLQAFIHFAYSVHASFLAIESGSSSRNRQCLTYWVLFSLIKVLESSFVNLFEWYPFQPPSVTFVTPIYHPIIDNRGRICLDILNLPPKARGCILVASSSEILTRSKKGEVKCMNIKNKMIYWMERKKEDRLLNEWAMSGNVIDWIFAHNACNIDTSLCLFPEHCERENNPTAANNILYTIVMLNHSV</sequence>
<evidence type="ECO:0000313" key="3">
    <source>
        <dbReference type="Proteomes" id="UP000594261"/>
    </source>
</evidence>
<keyword evidence="3" id="KW-1185">Reference proteome</keyword>
<evidence type="ECO:0000259" key="1">
    <source>
        <dbReference type="Pfam" id="PF00179"/>
    </source>
</evidence>
<dbReference type="AlphaFoldDB" id="A0A7N2LCT4"/>
<dbReference type="SUPFAM" id="SSF54495">
    <property type="entry name" value="UBC-like"/>
    <property type="match status" value="1"/>
</dbReference>
<dbReference type="Pfam" id="PF00179">
    <property type="entry name" value="UQ_con"/>
    <property type="match status" value="1"/>
</dbReference>
<organism evidence="2 3">
    <name type="scientific">Quercus lobata</name>
    <name type="common">Valley oak</name>
    <dbReference type="NCBI Taxonomy" id="97700"/>
    <lineage>
        <taxon>Eukaryota</taxon>
        <taxon>Viridiplantae</taxon>
        <taxon>Streptophyta</taxon>
        <taxon>Embryophyta</taxon>
        <taxon>Tracheophyta</taxon>
        <taxon>Spermatophyta</taxon>
        <taxon>Magnoliopsida</taxon>
        <taxon>eudicotyledons</taxon>
        <taxon>Gunneridae</taxon>
        <taxon>Pentapetalae</taxon>
        <taxon>rosids</taxon>
        <taxon>fabids</taxon>
        <taxon>Fagales</taxon>
        <taxon>Fagaceae</taxon>
        <taxon>Quercus</taxon>
    </lineage>
</organism>
<dbReference type="InterPro" id="IPR016135">
    <property type="entry name" value="UBQ-conjugating_enzyme/RWD"/>
</dbReference>
<dbReference type="Proteomes" id="UP000594261">
    <property type="component" value="Chromosome 4"/>
</dbReference>
<reference evidence="2" key="2">
    <citation type="submission" date="2021-01" db="UniProtKB">
        <authorList>
            <consortium name="EnsemblPlants"/>
        </authorList>
    </citation>
    <scope>IDENTIFICATION</scope>
</reference>
<dbReference type="Gene3D" id="3.10.110.10">
    <property type="entry name" value="Ubiquitin Conjugating Enzyme"/>
    <property type="match status" value="1"/>
</dbReference>
<evidence type="ECO:0000313" key="2">
    <source>
        <dbReference type="EnsemblPlants" id="QL04p017122:mrna"/>
    </source>
</evidence>
<dbReference type="InParanoid" id="A0A7N2LCT4"/>
<dbReference type="EnsemblPlants" id="QL04p017122:mrna">
    <property type="protein sequence ID" value="QL04p017122:mrna"/>
    <property type="gene ID" value="QL04p017122"/>
</dbReference>
<accession>A0A7N2LCT4</accession>